<dbReference type="InterPro" id="IPR004832">
    <property type="entry name" value="TCL1_MTCP1"/>
</dbReference>
<gene>
    <name evidence="2" type="ORF">WCI35_004441</name>
</gene>
<reference evidence="2 3" key="1">
    <citation type="journal article" date="2024" name="G3 (Bethesda)">
        <title>A hybrid genome assembly of the endangered aye-aye (Daubentonia madagascariensis).</title>
        <authorList>
            <person name="Versoza C.J."/>
            <person name="Pfeifer S.P."/>
        </authorList>
    </citation>
    <scope>NUCLEOTIDE SEQUENCE [LARGE SCALE GENOMIC DNA]</scope>
    <source>
        <strain evidence="2">6821</strain>
    </source>
</reference>
<dbReference type="Proteomes" id="UP001610411">
    <property type="component" value="Unassembled WGS sequence"/>
</dbReference>
<dbReference type="AlphaFoldDB" id="A0ABD2EUS7"/>
<dbReference type="EMBL" id="JBFSEQ010000002">
    <property type="protein sequence ID" value="KAL2789518.1"/>
    <property type="molecule type" value="Genomic_DNA"/>
</dbReference>
<comment type="similarity">
    <text evidence="1">Belongs to the TCL1 family.</text>
</comment>
<dbReference type="InterPro" id="IPR036672">
    <property type="entry name" value="TCL1_MTCP1_sf"/>
</dbReference>
<dbReference type="Gene3D" id="2.40.15.10">
    <property type="entry name" value="TCL1/MTCP1"/>
    <property type="match status" value="1"/>
</dbReference>
<sequence>MASEASPGVGAPPDRLRVQRPGLYEDEQGRTWVTVAMRLSPSQRVLALGRAYEPSITVHTWQMPAYIREPKCPSQMLFSQLPCAWKLSPGRRCLALDSRIREIVEHGQFLSREQLVLTLHGRSNGSSG</sequence>
<evidence type="ECO:0000313" key="3">
    <source>
        <dbReference type="Proteomes" id="UP001610411"/>
    </source>
</evidence>
<organism evidence="2 3">
    <name type="scientific">Daubentonia madagascariensis</name>
    <name type="common">Aye-aye</name>
    <name type="synonym">Sciurus madagascariensis</name>
    <dbReference type="NCBI Taxonomy" id="31869"/>
    <lineage>
        <taxon>Eukaryota</taxon>
        <taxon>Metazoa</taxon>
        <taxon>Chordata</taxon>
        <taxon>Craniata</taxon>
        <taxon>Vertebrata</taxon>
        <taxon>Euteleostomi</taxon>
        <taxon>Mammalia</taxon>
        <taxon>Eutheria</taxon>
        <taxon>Euarchontoglires</taxon>
        <taxon>Primates</taxon>
        <taxon>Strepsirrhini</taxon>
        <taxon>Chiromyiformes</taxon>
        <taxon>Daubentoniidae</taxon>
        <taxon>Daubentonia</taxon>
    </lineage>
</organism>
<keyword evidence="3" id="KW-1185">Reference proteome</keyword>
<name>A0ABD2EUS7_DAUMA</name>
<accession>A0ABD2EUS7</accession>
<proteinExistence type="inferred from homology"/>
<evidence type="ECO:0000256" key="1">
    <source>
        <dbReference type="ARBA" id="ARBA00006399"/>
    </source>
</evidence>
<dbReference type="SUPFAM" id="SSF50904">
    <property type="entry name" value="Oncogene products"/>
    <property type="match status" value="1"/>
</dbReference>
<dbReference type="Pfam" id="PF01840">
    <property type="entry name" value="TCL1_MTCP1"/>
    <property type="match status" value="1"/>
</dbReference>
<dbReference type="PANTHER" id="PTHR14060:SF2">
    <property type="entry name" value="T-CELL LEUKEMIA_LYMPHOMA PROTEIN 1B"/>
    <property type="match status" value="1"/>
</dbReference>
<comment type="caution">
    <text evidence="2">The sequence shown here is derived from an EMBL/GenBank/DDBJ whole genome shotgun (WGS) entry which is preliminary data.</text>
</comment>
<feature type="non-terminal residue" evidence="2">
    <location>
        <position position="128"/>
    </location>
</feature>
<evidence type="ECO:0000313" key="2">
    <source>
        <dbReference type="EMBL" id="KAL2789518.1"/>
    </source>
</evidence>
<dbReference type="PANTHER" id="PTHR14060">
    <property type="entry name" value="PROTEIN P13 MTCP-1"/>
    <property type="match status" value="1"/>
</dbReference>
<protein>
    <submittedName>
        <fullName evidence="2">T-cell leukemia/lymphoma protein 1B</fullName>
    </submittedName>
</protein>